<evidence type="ECO:0000256" key="3">
    <source>
        <dbReference type="ARBA" id="ARBA00022989"/>
    </source>
</evidence>
<feature type="transmembrane region" description="Helical" evidence="5">
    <location>
        <begin position="200"/>
        <end position="218"/>
    </location>
</feature>
<accession>B7KFI6</accession>
<feature type="transmembrane region" description="Helical" evidence="5">
    <location>
        <begin position="277"/>
        <end position="296"/>
    </location>
</feature>
<dbReference type="eggNOG" id="COG3307">
    <property type="taxonomic scope" value="Bacteria"/>
</dbReference>
<dbReference type="EMBL" id="CP001291">
    <property type="protein sequence ID" value="ACK73311.1"/>
    <property type="molecule type" value="Genomic_DNA"/>
</dbReference>
<dbReference type="PANTHER" id="PTHR37422">
    <property type="entry name" value="TEICHURONIC ACID BIOSYNTHESIS PROTEIN TUAE"/>
    <property type="match status" value="1"/>
</dbReference>
<organism evidence="7 8">
    <name type="scientific">Gloeothece citriformis (strain PCC 7424)</name>
    <name type="common">Cyanothece sp. (strain PCC 7424)</name>
    <dbReference type="NCBI Taxonomy" id="65393"/>
    <lineage>
        <taxon>Bacteria</taxon>
        <taxon>Bacillati</taxon>
        <taxon>Cyanobacteriota</taxon>
        <taxon>Cyanophyceae</taxon>
        <taxon>Oscillatoriophycideae</taxon>
        <taxon>Chroococcales</taxon>
        <taxon>Aphanothecaceae</taxon>
        <taxon>Gloeothece</taxon>
        <taxon>Gloeothece citriformis</taxon>
    </lineage>
</organism>
<feature type="transmembrane region" description="Helical" evidence="5">
    <location>
        <begin position="437"/>
        <end position="453"/>
    </location>
</feature>
<evidence type="ECO:0000259" key="6">
    <source>
        <dbReference type="Pfam" id="PF04932"/>
    </source>
</evidence>
<evidence type="ECO:0000313" key="8">
    <source>
        <dbReference type="Proteomes" id="UP000002384"/>
    </source>
</evidence>
<dbReference type="InterPro" id="IPR006007">
    <property type="entry name" value="Inorganic_carbon_transpt"/>
</dbReference>
<proteinExistence type="predicted"/>
<comment type="subcellular location">
    <subcellularLocation>
        <location evidence="1">Membrane</location>
        <topology evidence="1">Multi-pass membrane protein</topology>
    </subcellularLocation>
</comment>
<feature type="domain" description="O-antigen ligase-related" evidence="6">
    <location>
        <begin position="231"/>
        <end position="381"/>
    </location>
</feature>
<dbReference type="STRING" id="65393.PCC7424_4957"/>
<dbReference type="InterPro" id="IPR051533">
    <property type="entry name" value="WaaL-like"/>
</dbReference>
<dbReference type="InterPro" id="IPR007016">
    <property type="entry name" value="O-antigen_ligase-rel_domated"/>
</dbReference>
<evidence type="ECO:0000256" key="1">
    <source>
        <dbReference type="ARBA" id="ARBA00004141"/>
    </source>
</evidence>
<dbReference type="Pfam" id="PF04932">
    <property type="entry name" value="Wzy_C"/>
    <property type="match status" value="1"/>
</dbReference>
<evidence type="ECO:0000256" key="4">
    <source>
        <dbReference type="ARBA" id="ARBA00023136"/>
    </source>
</evidence>
<protein>
    <submittedName>
        <fullName evidence="7">O-antigen polymerase</fullName>
    </submittedName>
</protein>
<keyword evidence="4 5" id="KW-0472">Membrane</keyword>
<evidence type="ECO:0000256" key="5">
    <source>
        <dbReference type="SAM" id="Phobius"/>
    </source>
</evidence>
<dbReference type="AlphaFoldDB" id="B7KFI6"/>
<gene>
    <name evidence="7" type="ordered locus">PCC7424_4957</name>
</gene>
<keyword evidence="2 5" id="KW-0812">Transmembrane</keyword>
<dbReference type="OrthoDB" id="9806320at2"/>
<feature type="transmembrane region" description="Helical" evidence="5">
    <location>
        <begin position="406"/>
        <end position="425"/>
    </location>
</feature>
<name>B7KFI6_GLOC7</name>
<dbReference type="KEGG" id="cyc:PCC7424_4957"/>
<dbReference type="GO" id="GO:0016020">
    <property type="term" value="C:membrane"/>
    <property type="evidence" value="ECO:0007669"/>
    <property type="project" value="UniProtKB-SubCell"/>
</dbReference>
<dbReference type="HOGENOM" id="CLU_033061_0_0_3"/>
<feature type="transmembrane region" description="Helical" evidence="5">
    <location>
        <begin position="247"/>
        <end position="265"/>
    </location>
</feature>
<evidence type="ECO:0000313" key="7">
    <source>
        <dbReference type="EMBL" id="ACK73311.1"/>
    </source>
</evidence>
<dbReference type="NCBIfam" id="TIGR00947">
    <property type="entry name" value="2A73"/>
    <property type="match status" value="1"/>
</dbReference>
<dbReference type="RefSeq" id="WP_015956892.1">
    <property type="nucleotide sequence ID" value="NC_011729.1"/>
</dbReference>
<evidence type="ECO:0000256" key="2">
    <source>
        <dbReference type="ARBA" id="ARBA00022692"/>
    </source>
</evidence>
<dbReference type="Proteomes" id="UP000002384">
    <property type="component" value="Chromosome"/>
</dbReference>
<feature type="transmembrane region" description="Helical" evidence="5">
    <location>
        <begin position="146"/>
        <end position="164"/>
    </location>
</feature>
<sequence>MTSAWKRITLMELSPSQWRGASFVYHFVGFLSRWRSESWLLQWAEPLGALLICLVLALSPFVSTGLIGILLLACGGYWLLLTLSDDDWPSITPIHLLVLLYWGIATIAVAFSPVRAAAFEGWVKLTLYLVMFALTARVLRSPRLTSMIITVYLLTALVVSIYGVRQEMFGVEQLATWNDPTSDLAGDTRVYSYLGNPNLLASYLLPAIALSAAAVFVWQGWLQKALALTLFFVNTACLYYTDSRGGWIGMMGLSLVFLLLLYYWFKDSLSPFWQKWLLPLVLGTLAAFVILAMIMVEPLRIRVMSIFAGREDSSNNFRMNVWASVIKMIKAYPIIGIGPGNEAFNKVYPLFMHPKYSALSAYSVLLEIMVETGVIGLSCFVWLLVVTFNQGVRQIGLLRQQRNLQGFWLIAAIATMAGMLAHGFVDTVWYRPQIASLWWLMVALIASHYSGVIPKNSPKKVKDGLSSHRL</sequence>
<reference evidence="8" key="1">
    <citation type="journal article" date="2011" name="MBio">
        <title>Novel metabolic attributes of the genus Cyanothece, comprising a group of unicellular nitrogen-fixing Cyanobacteria.</title>
        <authorList>
            <person name="Bandyopadhyay A."/>
            <person name="Elvitigala T."/>
            <person name="Welsh E."/>
            <person name="Stockel J."/>
            <person name="Liberton M."/>
            <person name="Min H."/>
            <person name="Sherman L.A."/>
            <person name="Pakrasi H.B."/>
        </authorList>
    </citation>
    <scope>NUCLEOTIDE SEQUENCE [LARGE SCALE GENOMIC DNA]</scope>
    <source>
        <strain evidence="8">PCC 7424</strain>
    </source>
</reference>
<keyword evidence="3 5" id="KW-1133">Transmembrane helix</keyword>
<feature type="transmembrane region" description="Helical" evidence="5">
    <location>
        <begin position="122"/>
        <end position="139"/>
    </location>
</feature>
<feature type="transmembrane region" description="Helical" evidence="5">
    <location>
        <begin position="359"/>
        <end position="385"/>
    </location>
</feature>
<feature type="transmembrane region" description="Helical" evidence="5">
    <location>
        <begin position="96"/>
        <end position="116"/>
    </location>
</feature>
<keyword evidence="8" id="KW-1185">Reference proteome</keyword>
<dbReference type="PANTHER" id="PTHR37422:SF22">
    <property type="entry name" value="SLR1515 PROTEIN"/>
    <property type="match status" value="1"/>
</dbReference>